<organism evidence="1">
    <name type="scientific">Amphimedon queenslandica</name>
    <name type="common">Sponge</name>
    <dbReference type="NCBI Taxonomy" id="400682"/>
    <lineage>
        <taxon>Eukaryota</taxon>
        <taxon>Metazoa</taxon>
        <taxon>Porifera</taxon>
        <taxon>Demospongiae</taxon>
        <taxon>Heteroscleromorpha</taxon>
        <taxon>Haplosclerida</taxon>
        <taxon>Niphatidae</taxon>
        <taxon>Amphimedon</taxon>
    </lineage>
</organism>
<sequence length="112" mass="13002">MTWFNGPTWLIEQSKTDSGQLMEMPEECAKQLRAREKRQVLSLLETESIKMRNVIDIDRYGRLDALLQVTSHVLRIVLLLRKQTGEQPAMALKTQSEVLWLNESQTEMLCDP</sequence>
<reference evidence="1" key="1">
    <citation type="submission" date="2017-05" db="UniProtKB">
        <authorList>
            <consortium name="EnsemblMetazoa"/>
        </authorList>
    </citation>
    <scope>IDENTIFICATION</scope>
</reference>
<protein>
    <submittedName>
        <fullName evidence="1">Uncharacterized protein</fullName>
    </submittedName>
</protein>
<evidence type="ECO:0000313" key="1">
    <source>
        <dbReference type="EnsemblMetazoa" id="Aqu2.1.33815_001"/>
    </source>
</evidence>
<dbReference type="InParanoid" id="A0A1X7V0Q1"/>
<accession>A0A1X7V0Q1</accession>
<proteinExistence type="predicted"/>
<name>A0A1X7V0Q1_AMPQE</name>
<dbReference type="EnsemblMetazoa" id="Aqu2.1.33815_001">
    <property type="protein sequence ID" value="Aqu2.1.33815_001"/>
    <property type="gene ID" value="Aqu2.1.33815"/>
</dbReference>
<dbReference type="AlphaFoldDB" id="A0A1X7V0Q1"/>